<dbReference type="SUPFAM" id="SSF51735">
    <property type="entry name" value="NAD(P)-binding Rossmann-fold domains"/>
    <property type="match status" value="1"/>
</dbReference>
<name>A0ABT9NLA5_9ACTN</name>
<dbReference type="InterPro" id="IPR036291">
    <property type="entry name" value="NAD(P)-bd_dom_sf"/>
</dbReference>
<dbReference type="InterPro" id="IPR011032">
    <property type="entry name" value="GroES-like_sf"/>
</dbReference>
<evidence type="ECO:0000313" key="3">
    <source>
        <dbReference type="Proteomes" id="UP001240447"/>
    </source>
</evidence>
<protein>
    <submittedName>
        <fullName evidence="2">NADPH:quinone reductase-like Zn-dependent oxidoreductase</fullName>
    </submittedName>
</protein>
<sequence>MKAVTAVGTNTEDPLSCLRVDDDYRDPQAAEGWEVIDVKAASINHHDLFNLRGMSGIGARFPTVLGSDGSGLDGEGRRVLIHAVIADPMHGIDETLAPGSSLLSDRFDGTLAQRIAVPVANLVALPDEISFDEAACLPTAFLTAYRMLFTKAKVRPGQRVLIQGAGGGVPTAALLLASAAGAEVAVTSRDGTKREQALELGASVALPTGSRLPWRPDVVIEVVGAPTWEHSLTSVAAEGVVVVAGATGGSAVPTDLREIYRRQLTVLGSTLGSRRELGDLLRFLVRTGVRPRVDSVYPLDEAPTAFRRMAVGAQFGKIVIHP</sequence>
<dbReference type="InterPro" id="IPR020843">
    <property type="entry name" value="ER"/>
</dbReference>
<dbReference type="SMART" id="SM00829">
    <property type="entry name" value="PKS_ER"/>
    <property type="match status" value="1"/>
</dbReference>
<dbReference type="RefSeq" id="WP_306824793.1">
    <property type="nucleotide sequence ID" value="NZ_JAUSQM010000001.1"/>
</dbReference>
<dbReference type="PANTHER" id="PTHR45033:SF3">
    <property type="entry name" value="DEHYDROGENASE, PUTATIVE (AFU_ORTHOLOGUE AFUA_2G13270)-RELATED"/>
    <property type="match status" value="1"/>
</dbReference>
<gene>
    <name evidence="2" type="ORF">J2S59_000624</name>
</gene>
<feature type="domain" description="Enoyl reductase (ER)" evidence="1">
    <location>
        <begin position="13"/>
        <end position="320"/>
    </location>
</feature>
<comment type="caution">
    <text evidence="2">The sequence shown here is derived from an EMBL/GenBank/DDBJ whole genome shotgun (WGS) entry which is preliminary data.</text>
</comment>
<dbReference type="InterPro" id="IPR052711">
    <property type="entry name" value="Zinc_ADH-like"/>
</dbReference>
<reference evidence="2 3" key="1">
    <citation type="submission" date="2023-07" db="EMBL/GenBank/DDBJ databases">
        <title>Sequencing the genomes of 1000 actinobacteria strains.</title>
        <authorList>
            <person name="Klenk H.-P."/>
        </authorList>
    </citation>
    <scope>NUCLEOTIDE SEQUENCE [LARGE SCALE GENOMIC DNA]</scope>
    <source>
        <strain evidence="2 3">GD13</strain>
    </source>
</reference>
<dbReference type="InterPro" id="IPR013149">
    <property type="entry name" value="ADH-like_C"/>
</dbReference>
<dbReference type="Gene3D" id="3.90.180.10">
    <property type="entry name" value="Medium-chain alcohol dehydrogenases, catalytic domain"/>
    <property type="match status" value="1"/>
</dbReference>
<dbReference type="Proteomes" id="UP001240447">
    <property type="component" value="Unassembled WGS sequence"/>
</dbReference>
<proteinExistence type="predicted"/>
<accession>A0ABT9NLA5</accession>
<evidence type="ECO:0000259" key="1">
    <source>
        <dbReference type="SMART" id="SM00829"/>
    </source>
</evidence>
<dbReference type="EMBL" id="JAUSQM010000001">
    <property type="protein sequence ID" value="MDP9820815.1"/>
    <property type="molecule type" value="Genomic_DNA"/>
</dbReference>
<dbReference type="SUPFAM" id="SSF50129">
    <property type="entry name" value="GroES-like"/>
    <property type="match status" value="1"/>
</dbReference>
<keyword evidence="3" id="KW-1185">Reference proteome</keyword>
<organism evidence="2 3">
    <name type="scientific">Nocardioides massiliensis</name>
    <dbReference type="NCBI Taxonomy" id="1325935"/>
    <lineage>
        <taxon>Bacteria</taxon>
        <taxon>Bacillati</taxon>
        <taxon>Actinomycetota</taxon>
        <taxon>Actinomycetes</taxon>
        <taxon>Propionibacteriales</taxon>
        <taxon>Nocardioidaceae</taxon>
        <taxon>Nocardioides</taxon>
    </lineage>
</organism>
<evidence type="ECO:0000313" key="2">
    <source>
        <dbReference type="EMBL" id="MDP9820815.1"/>
    </source>
</evidence>
<dbReference type="Pfam" id="PF00107">
    <property type="entry name" value="ADH_zinc_N"/>
    <property type="match status" value="1"/>
</dbReference>
<dbReference type="PANTHER" id="PTHR45033">
    <property type="match status" value="1"/>
</dbReference>